<sequence>MFNIIKYCQDKKNCNYAGYNKLVTSTNNPKLSTRMRYAQYVRNS</sequence>
<dbReference type="EMBL" id="MN739920">
    <property type="protein sequence ID" value="QHT77608.1"/>
    <property type="molecule type" value="Genomic_DNA"/>
</dbReference>
<evidence type="ECO:0000313" key="1">
    <source>
        <dbReference type="EMBL" id="QHT77608.1"/>
    </source>
</evidence>
<protein>
    <submittedName>
        <fullName evidence="1">Uncharacterized protein</fullName>
    </submittedName>
</protein>
<organism evidence="1">
    <name type="scientific">viral metagenome</name>
    <dbReference type="NCBI Taxonomy" id="1070528"/>
    <lineage>
        <taxon>unclassified sequences</taxon>
        <taxon>metagenomes</taxon>
        <taxon>organismal metagenomes</taxon>
    </lineage>
</organism>
<proteinExistence type="predicted"/>
<reference evidence="1" key="1">
    <citation type="journal article" date="2020" name="Nature">
        <title>Giant virus diversity and host interactions through global metagenomics.</title>
        <authorList>
            <person name="Schulz F."/>
            <person name="Roux S."/>
            <person name="Paez-Espino D."/>
            <person name="Jungbluth S."/>
            <person name="Walsh D.A."/>
            <person name="Denef V.J."/>
            <person name="McMahon K.D."/>
            <person name="Konstantinidis K.T."/>
            <person name="Eloe-Fadrosh E.A."/>
            <person name="Kyrpides N.C."/>
            <person name="Woyke T."/>
        </authorList>
    </citation>
    <scope>NUCLEOTIDE SEQUENCE</scope>
    <source>
        <strain evidence="1">GVMAG-M-3300023179-90</strain>
    </source>
</reference>
<dbReference type="AlphaFoldDB" id="A0A6C0HAJ4"/>
<accession>A0A6C0HAJ4</accession>
<name>A0A6C0HAJ4_9ZZZZ</name>